<feature type="non-terminal residue" evidence="1">
    <location>
        <position position="45"/>
    </location>
</feature>
<organism evidence="1 2">
    <name type="scientific">Funneliformis mosseae</name>
    <name type="common">Endomycorrhizal fungus</name>
    <name type="synonym">Glomus mosseae</name>
    <dbReference type="NCBI Taxonomy" id="27381"/>
    <lineage>
        <taxon>Eukaryota</taxon>
        <taxon>Fungi</taxon>
        <taxon>Fungi incertae sedis</taxon>
        <taxon>Mucoromycota</taxon>
        <taxon>Glomeromycotina</taxon>
        <taxon>Glomeromycetes</taxon>
        <taxon>Glomerales</taxon>
        <taxon>Glomeraceae</taxon>
        <taxon>Funneliformis</taxon>
    </lineage>
</organism>
<reference evidence="1" key="1">
    <citation type="submission" date="2021-06" db="EMBL/GenBank/DDBJ databases">
        <authorList>
            <person name="Kallberg Y."/>
            <person name="Tangrot J."/>
            <person name="Rosling A."/>
        </authorList>
    </citation>
    <scope>NUCLEOTIDE SEQUENCE</scope>
    <source>
        <strain evidence="1">87-6 pot B 2015</strain>
    </source>
</reference>
<sequence length="45" mass="5251">MSQFSFAHLQANIKTNIFKFMRFPLNLALCNRGWSNVARDPHART</sequence>
<name>A0A9N9IM16_FUNMO</name>
<proteinExistence type="predicted"/>
<evidence type="ECO:0000313" key="1">
    <source>
        <dbReference type="EMBL" id="CAG8740388.1"/>
    </source>
</evidence>
<keyword evidence="2" id="KW-1185">Reference proteome</keyword>
<accession>A0A9N9IM16</accession>
<comment type="caution">
    <text evidence="1">The sequence shown here is derived from an EMBL/GenBank/DDBJ whole genome shotgun (WGS) entry which is preliminary data.</text>
</comment>
<dbReference type="Proteomes" id="UP000789375">
    <property type="component" value="Unassembled WGS sequence"/>
</dbReference>
<dbReference type="EMBL" id="CAJVPP010020416">
    <property type="protein sequence ID" value="CAG8740388.1"/>
    <property type="molecule type" value="Genomic_DNA"/>
</dbReference>
<dbReference type="AlphaFoldDB" id="A0A9N9IM16"/>
<gene>
    <name evidence="1" type="ORF">FMOSSE_LOCUS16119</name>
</gene>
<feature type="non-terminal residue" evidence="1">
    <location>
        <position position="1"/>
    </location>
</feature>
<evidence type="ECO:0000313" key="2">
    <source>
        <dbReference type="Proteomes" id="UP000789375"/>
    </source>
</evidence>
<protein>
    <submittedName>
        <fullName evidence="1">10586_t:CDS:1</fullName>
    </submittedName>
</protein>